<dbReference type="GO" id="GO:0005524">
    <property type="term" value="F:ATP binding"/>
    <property type="evidence" value="ECO:0007669"/>
    <property type="project" value="UniProtKB-KW"/>
</dbReference>
<evidence type="ECO:0000256" key="9">
    <source>
        <dbReference type="RuleBase" id="RU003756"/>
    </source>
</evidence>
<keyword evidence="7 9" id="KW-0234">DNA repair</keyword>
<dbReference type="EMBL" id="JX156256">
    <property type="protein sequence ID" value="AGH55914.1"/>
    <property type="molecule type" value="Genomic_DNA"/>
</dbReference>
<dbReference type="Gene3D" id="1.10.1420.10">
    <property type="match status" value="2"/>
</dbReference>
<evidence type="ECO:0000256" key="2">
    <source>
        <dbReference type="ARBA" id="ARBA00006271"/>
    </source>
</evidence>
<dbReference type="Pfam" id="PF00488">
    <property type="entry name" value="MutS_V"/>
    <property type="match status" value="1"/>
</dbReference>
<dbReference type="GO" id="GO:0140664">
    <property type="term" value="F:ATP-dependent DNA damage sensor activity"/>
    <property type="evidence" value="ECO:0007669"/>
    <property type="project" value="InterPro"/>
</dbReference>
<dbReference type="PIRSF" id="PIRSF005813">
    <property type="entry name" value="MSH2"/>
    <property type="match status" value="1"/>
</dbReference>
<gene>
    <name evidence="12" type="primary">MSH2</name>
</gene>
<evidence type="ECO:0000256" key="7">
    <source>
        <dbReference type="ARBA" id="ARBA00023204"/>
    </source>
</evidence>
<dbReference type="GO" id="GO:0006298">
    <property type="term" value="P:mismatch repair"/>
    <property type="evidence" value="ECO:0007669"/>
    <property type="project" value="InterPro"/>
</dbReference>
<dbReference type="InterPro" id="IPR007861">
    <property type="entry name" value="DNA_mismatch_repair_MutS_clamp"/>
</dbReference>
<keyword evidence="6 9" id="KW-0238">DNA-binding</keyword>
<dbReference type="AlphaFoldDB" id="M4SMS2"/>
<feature type="non-terminal residue" evidence="12">
    <location>
        <position position="1"/>
    </location>
</feature>
<comment type="subcellular location">
    <subcellularLocation>
        <location evidence="1">Nucleus</location>
    </subcellularLocation>
</comment>
<evidence type="ECO:0000256" key="10">
    <source>
        <dbReference type="SAM" id="Coils"/>
    </source>
</evidence>
<dbReference type="InterPro" id="IPR011184">
    <property type="entry name" value="DNA_mismatch_repair_Msh2"/>
</dbReference>
<organism evidence="12">
    <name type="scientific">Brachionus manjavacas</name>
    <dbReference type="NCBI Taxonomy" id="667381"/>
    <lineage>
        <taxon>Eukaryota</taxon>
        <taxon>Metazoa</taxon>
        <taxon>Spiralia</taxon>
        <taxon>Gnathifera</taxon>
        <taxon>Rotifera</taxon>
        <taxon>Eurotatoria</taxon>
        <taxon>Monogononta</taxon>
        <taxon>Pseudotrocha</taxon>
        <taxon>Ploima</taxon>
        <taxon>Brachionidae</taxon>
        <taxon>Brachionus</taxon>
    </lineage>
</organism>
<dbReference type="GO" id="GO:0006312">
    <property type="term" value="P:mitotic recombination"/>
    <property type="evidence" value="ECO:0007669"/>
    <property type="project" value="TreeGrafter"/>
</dbReference>
<protein>
    <submittedName>
        <fullName evidence="12">MSH2</fullName>
    </submittedName>
</protein>
<dbReference type="SUPFAM" id="SSF52540">
    <property type="entry name" value="P-loop containing nucleoside triphosphate hydrolases"/>
    <property type="match status" value="1"/>
</dbReference>
<feature type="domain" description="DNA mismatch repair proteins mutS family" evidence="11">
    <location>
        <begin position="660"/>
        <end position="676"/>
    </location>
</feature>
<dbReference type="FunFam" id="1.10.1420.10:FF:000003">
    <property type="entry name" value="DNA mismatch repair protein"/>
    <property type="match status" value="1"/>
</dbReference>
<evidence type="ECO:0000259" key="11">
    <source>
        <dbReference type="PROSITE" id="PS00486"/>
    </source>
</evidence>
<dbReference type="InterPro" id="IPR036187">
    <property type="entry name" value="DNA_mismatch_repair_MutS_sf"/>
</dbReference>
<dbReference type="InterPro" id="IPR045076">
    <property type="entry name" value="MutS"/>
</dbReference>
<evidence type="ECO:0000256" key="8">
    <source>
        <dbReference type="ARBA" id="ARBA00023242"/>
    </source>
</evidence>
<keyword evidence="5" id="KW-0067">ATP-binding</keyword>
<comment type="function">
    <text evidence="9">Component of the post-replicative DNA mismatch repair system (MMR).</text>
</comment>
<dbReference type="PANTHER" id="PTHR11361">
    <property type="entry name" value="DNA MISMATCH REPAIR PROTEIN MUTS FAMILY MEMBER"/>
    <property type="match status" value="1"/>
</dbReference>
<reference evidence="12" key="1">
    <citation type="journal article" date="2013" name="J. Hered.">
        <title>Inventory and phylogenetic analysis of meiotic genes in monogonont rotifers.</title>
        <authorList>
            <person name="Hanson S.J."/>
            <person name="Schurko A.M."/>
            <person name="Hecox-Lea B."/>
            <person name="Mark Welch D.B."/>
            <person name="Stelzer C.P."/>
            <person name="Logsdon J.M.Jr."/>
        </authorList>
    </citation>
    <scope>NUCLEOTIDE SEQUENCE</scope>
</reference>
<dbReference type="SMART" id="SM00533">
    <property type="entry name" value="MUTSd"/>
    <property type="match status" value="1"/>
</dbReference>
<evidence type="ECO:0000256" key="5">
    <source>
        <dbReference type="ARBA" id="ARBA00022840"/>
    </source>
</evidence>
<feature type="coiled-coil region" evidence="10">
    <location>
        <begin position="391"/>
        <end position="418"/>
    </location>
</feature>
<feature type="coiled-coil region" evidence="10">
    <location>
        <begin position="466"/>
        <end position="493"/>
    </location>
</feature>
<keyword evidence="10" id="KW-0175">Coiled coil</keyword>
<keyword evidence="8" id="KW-0539">Nucleus</keyword>
<dbReference type="Pfam" id="PF01624">
    <property type="entry name" value="MutS_I"/>
    <property type="match status" value="1"/>
</dbReference>
<dbReference type="SUPFAM" id="SSF53150">
    <property type="entry name" value="DNA repair protein MutS, domain II"/>
    <property type="match status" value="1"/>
</dbReference>
<dbReference type="Pfam" id="PF05188">
    <property type="entry name" value="MutS_II"/>
    <property type="match status" value="1"/>
</dbReference>
<dbReference type="InterPro" id="IPR036678">
    <property type="entry name" value="MutS_con_dom_sf"/>
</dbReference>
<dbReference type="PROSITE" id="PS00486">
    <property type="entry name" value="DNA_MISMATCH_REPAIR_2"/>
    <property type="match status" value="1"/>
</dbReference>
<dbReference type="Gene3D" id="3.30.420.110">
    <property type="entry name" value="MutS, connector domain"/>
    <property type="match status" value="1"/>
</dbReference>
<dbReference type="GO" id="GO:0030983">
    <property type="term" value="F:mismatched DNA binding"/>
    <property type="evidence" value="ECO:0007669"/>
    <property type="project" value="InterPro"/>
</dbReference>
<evidence type="ECO:0000313" key="12">
    <source>
        <dbReference type="EMBL" id="AGH55914.1"/>
    </source>
</evidence>
<dbReference type="Pfam" id="PF05190">
    <property type="entry name" value="MutS_IV"/>
    <property type="match status" value="1"/>
</dbReference>
<dbReference type="InterPro" id="IPR007695">
    <property type="entry name" value="DNA_mismatch_repair_MutS-lik_N"/>
</dbReference>
<dbReference type="InterPro" id="IPR027417">
    <property type="entry name" value="P-loop_NTPase"/>
</dbReference>
<dbReference type="Gene3D" id="3.40.50.300">
    <property type="entry name" value="P-loop containing nucleotide triphosphate hydrolases"/>
    <property type="match status" value="2"/>
</dbReference>
<feature type="non-terminal residue" evidence="12">
    <location>
        <position position="823"/>
    </location>
</feature>
<name>M4SMS2_9BILA</name>
<accession>M4SMS2</accession>
<dbReference type="PANTHER" id="PTHR11361:SF35">
    <property type="entry name" value="DNA MISMATCH REPAIR PROTEIN MSH2"/>
    <property type="match status" value="1"/>
</dbReference>
<proteinExistence type="inferred from homology"/>
<comment type="similarity">
    <text evidence="2 9">Belongs to the DNA mismatch repair MutS family.</text>
</comment>
<dbReference type="GO" id="GO:0032301">
    <property type="term" value="C:MutSalpha complex"/>
    <property type="evidence" value="ECO:0007669"/>
    <property type="project" value="TreeGrafter"/>
</dbReference>
<evidence type="ECO:0000256" key="6">
    <source>
        <dbReference type="ARBA" id="ARBA00023125"/>
    </source>
</evidence>
<keyword evidence="4 9" id="KW-0227">DNA damage</keyword>
<evidence type="ECO:0000256" key="4">
    <source>
        <dbReference type="ARBA" id="ARBA00022763"/>
    </source>
</evidence>
<dbReference type="InterPro" id="IPR016151">
    <property type="entry name" value="DNA_mismatch_repair_MutS_N"/>
</dbReference>
<dbReference type="InterPro" id="IPR007860">
    <property type="entry name" value="DNA_mmatch_repair_MutS_con_dom"/>
</dbReference>
<sequence>TIRFFDRGEYFSLHGPDAVFAAREFFKTNNVIKIWKSNTCELETCYVKNNSFELFLKELLLVKQYRGSPGNLSQFEDILYSNEESQTSSAINDPGLIAIQISTEDNINSLLIHLGPKECLIPSSGGNRDLYEKLDKVLGRNNILVTERKKNEFNTDNECSELNNLVKTANDQNVANLVELKDKQTIGCLNSLIRYLDLLNDSHSDQKFKIKAYNLNNYLKLDSGAFRSLNLLPNRTDQMANKTHSLYGVLNKCCTIQGQRLLTQWIKQPLIDIHKIEERQNLVEILINDSELRQNLVENYLKKMPDFQRIEWKFIKNKANLQDCYKIYCAVNNLPNLFECLLNHEGPKAHLIKEMFVNPLNSIIMDFKNFQQMIESTLDMDEIKNHLFLVKSSYKPELEELREKLNNIEEKIESLANKAARDLGLGTVKLESNAQTGYYFRVSRKDDKAVSSSKSYNVIETRKDGIKFQNDKLQELNEKFIEIKDQYEQEQKSVVDELIKISSGYLDPLQTLNNLVSELDIFVSFSLVAMSSQADYVRPKLQSIGTGILRLKDSRHPCLELQEGINFIPNDCEFVKDEKNFCIITGPNMGGKSTYIRQIGVLVLMAQIGSFVPASSAEISIVDCILARIGANDCQNKGISTFMAEMLETSFILKTATSNSLVIIDELGRGTSTYDGFGLAWAISDEEIKTVFNSHVSAMTSDESLTLLYKVKPGVCDQSFGIHVLDWQIFRNMLSNMPEKRLNIWRTIVLFWLMKKKKPKSIAKNIKYKQETDEIINNLFKKIESIDLNSLSDQEYRNKIDEIIQSESQRIDNPYFRALVNRL</sequence>
<dbReference type="InterPro" id="IPR000432">
    <property type="entry name" value="DNA_mismatch_repair_MutS_C"/>
</dbReference>
<dbReference type="Pfam" id="PF05192">
    <property type="entry name" value="MutS_III"/>
    <property type="match status" value="1"/>
</dbReference>
<keyword evidence="3 9" id="KW-0547">Nucleotide-binding</keyword>
<dbReference type="InterPro" id="IPR007696">
    <property type="entry name" value="DNA_mismatch_repair_MutS_core"/>
</dbReference>
<dbReference type="Gene3D" id="3.40.1170.10">
    <property type="entry name" value="DNA repair protein MutS, domain I"/>
    <property type="match status" value="1"/>
</dbReference>
<evidence type="ECO:0000256" key="1">
    <source>
        <dbReference type="ARBA" id="ARBA00004123"/>
    </source>
</evidence>
<evidence type="ECO:0000256" key="3">
    <source>
        <dbReference type="ARBA" id="ARBA00022741"/>
    </source>
</evidence>
<dbReference type="SMART" id="SM00534">
    <property type="entry name" value="MUTSac"/>
    <property type="match status" value="1"/>
</dbReference>
<dbReference type="SUPFAM" id="SSF48334">
    <property type="entry name" value="DNA repair protein MutS, domain III"/>
    <property type="match status" value="1"/>
</dbReference>